<dbReference type="EC" id="2.7.11.1" evidence="5"/>
<dbReference type="RefSeq" id="WP_009254757.1">
    <property type="nucleotide sequence ID" value="NZ_CABMHK010000018.1"/>
</dbReference>
<organism evidence="5 6">
    <name type="scientific">Eisenbergiella tayi</name>
    <dbReference type="NCBI Taxonomy" id="1432052"/>
    <lineage>
        <taxon>Bacteria</taxon>
        <taxon>Bacillati</taxon>
        <taxon>Bacillota</taxon>
        <taxon>Clostridia</taxon>
        <taxon>Lachnospirales</taxon>
        <taxon>Lachnospiraceae</taxon>
        <taxon>Eisenbergiella</taxon>
    </lineage>
</organism>
<dbReference type="InterPro" id="IPR059106">
    <property type="entry name" value="WHD_MalT"/>
</dbReference>
<proteinExistence type="predicted"/>
<keyword evidence="3" id="KW-0804">Transcription</keyword>
<dbReference type="PANTHER" id="PTHR44688">
    <property type="entry name" value="DNA-BINDING TRANSCRIPTIONAL ACTIVATOR DEVR_DOSR"/>
    <property type="match status" value="1"/>
</dbReference>
<keyword evidence="2" id="KW-0238">DNA-binding</keyword>
<dbReference type="Gene3D" id="1.10.10.10">
    <property type="entry name" value="Winged helix-like DNA-binding domain superfamily/Winged helix DNA-binding domain"/>
    <property type="match status" value="1"/>
</dbReference>
<dbReference type="GO" id="GO:0003677">
    <property type="term" value="F:DNA binding"/>
    <property type="evidence" value="ECO:0007669"/>
    <property type="project" value="UniProtKB-KW"/>
</dbReference>
<dbReference type="EMBL" id="MCGI01000005">
    <property type="protein sequence ID" value="ODM09222.1"/>
    <property type="molecule type" value="Genomic_DNA"/>
</dbReference>
<dbReference type="SMART" id="SM00421">
    <property type="entry name" value="HTH_LUXR"/>
    <property type="match status" value="1"/>
</dbReference>
<dbReference type="Gene3D" id="1.25.40.10">
    <property type="entry name" value="Tetratricopeptide repeat domain"/>
    <property type="match status" value="1"/>
</dbReference>
<dbReference type="SUPFAM" id="SSF46894">
    <property type="entry name" value="C-terminal effector domain of the bipartite response regulators"/>
    <property type="match status" value="1"/>
</dbReference>
<dbReference type="Pfam" id="PF25873">
    <property type="entry name" value="WHD_MalT"/>
    <property type="match status" value="1"/>
</dbReference>
<dbReference type="GO" id="GO:0006355">
    <property type="term" value="P:regulation of DNA-templated transcription"/>
    <property type="evidence" value="ECO:0007669"/>
    <property type="project" value="InterPro"/>
</dbReference>
<dbReference type="CDD" id="cd06170">
    <property type="entry name" value="LuxR_C_like"/>
    <property type="match status" value="1"/>
</dbReference>
<comment type="caution">
    <text evidence="5">The sequence shown here is derived from an EMBL/GenBank/DDBJ whole genome shotgun (WGS) entry which is preliminary data.</text>
</comment>
<name>A0A1E3AKM4_9FIRM</name>
<evidence type="ECO:0000256" key="1">
    <source>
        <dbReference type="ARBA" id="ARBA00023015"/>
    </source>
</evidence>
<dbReference type="Proteomes" id="UP000095003">
    <property type="component" value="Unassembled WGS sequence"/>
</dbReference>
<feature type="domain" description="HTH luxR-type" evidence="4">
    <location>
        <begin position="771"/>
        <end position="836"/>
    </location>
</feature>
<evidence type="ECO:0000313" key="5">
    <source>
        <dbReference type="EMBL" id="ODM09222.1"/>
    </source>
</evidence>
<evidence type="ECO:0000256" key="3">
    <source>
        <dbReference type="ARBA" id="ARBA00023163"/>
    </source>
</evidence>
<dbReference type="PANTHER" id="PTHR44688:SF16">
    <property type="entry name" value="DNA-BINDING TRANSCRIPTIONAL ACTIVATOR DEVR_DOSR"/>
    <property type="match status" value="1"/>
</dbReference>
<evidence type="ECO:0000256" key="2">
    <source>
        <dbReference type="ARBA" id="ARBA00023125"/>
    </source>
</evidence>
<dbReference type="InterPro" id="IPR011990">
    <property type="entry name" value="TPR-like_helical_dom_sf"/>
</dbReference>
<keyword evidence="5" id="KW-0418">Kinase</keyword>
<protein>
    <submittedName>
        <fullName evidence="5">Serine/threonine-protein kinase PknK</fullName>
        <ecNumber evidence="5">2.7.11.1</ecNumber>
    </submittedName>
</protein>
<reference evidence="5 6" key="1">
    <citation type="submission" date="2016-07" db="EMBL/GenBank/DDBJ databases">
        <title>Characterization of isolates of Eisenbergiella tayi derived from blood cultures, using whole genome sequencing.</title>
        <authorList>
            <person name="Burdz T."/>
            <person name="Wiebe D."/>
            <person name="Huynh C."/>
            <person name="Bernard K."/>
        </authorList>
    </citation>
    <scope>NUCLEOTIDE SEQUENCE [LARGE SCALE GENOMIC DNA]</scope>
    <source>
        <strain evidence="5 6">NML 120489</strain>
    </source>
</reference>
<dbReference type="AlphaFoldDB" id="A0A1E3AKM4"/>
<gene>
    <name evidence="5" type="primary">pknK_2</name>
    <name evidence="5" type="ORF">BEH84_04972</name>
</gene>
<sequence length="838" mass="94738">MANTVPDERPGNETGIRRPRVESILEEALQKPLAVLQGGAGFGKTRAAADYLARSEYRTVWYNFTALDNNPSRFWESVSAAFALHHPALAEKMKLLGFPDSPQAFSVFLTDLTENLYTDRQAVVFVFDDLFLVDDIQVRTFLSNLIAARLENSCLLLLARSWPVAGIEAAVPMQLVGADDLCFTDEEAQALFVSSNMQVSLEEATAVNRYVSGWPIALSLLKMVMRREGTQAAMDALSVSKPRLFAMFEREIFFQYTPREQTLLILLSGLESFPRGLVQAVSGEKGRDLDQLMGVNLFIRYNVSARRFYFHPLYLEFLREKRHTLDEEYVIITYRRAAEWCRENGHYYDAINYYRRIGSYQEVWDILLLFEASRHTQTEAEFLIEQIKWLPDHFRNKTPMTRILLAVMLTNNLRFEESAAVLDVVQAELEKTQPGSAMLGECYAARGLIMLGREENNFDVWFQKADDLLPNGSSRWNNKLRLVDLGPGLNLQSARAGELKKSLACFTAGVPPMTRVLHGAGYGLDHLCECEFEFLTGNVRKAIEPAYQALYTAQSKSQYDIAGNALFMLLRIYTVLGEYQNIQDTLKHVHEYQKMDAAAGFGIWDITFGWFYSELGETNRVAGWVRNAVQYGHAPVGIERALLVRLRCLIADGHYHEALALLNQFEAVAKSKSAVITQIYVQLSRAVTYHYLRQHTSADTALKAAYKLAGGNGIVMPFIEYGNRTRSLLQRARETGIPGIPSGWLEEVHARASTFAKRHAFLTGRYHQQQNLRQDFGLSKREIHLLENLSQGLTREEISASMEISLNTVKSMTKQVFAKLGAINSADAVRIAMANQII</sequence>
<evidence type="ECO:0000259" key="4">
    <source>
        <dbReference type="PROSITE" id="PS50043"/>
    </source>
</evidence>
<dbReference type="Pfam" id="PF00196">
    <property type="entry name" value="GerE"/>
    <property type="match status" value="1"/>
</dbReference>
<accession>A0A1E3AKM4</accession>
<dbReference type="SUPFAM" id="SSF48452">
    <property type="entry name" value="TPR-like"/>
    <property type="match status" value="1"/>
</dbReference>
<dbReference type="InterPro" id="IPR000792">
    <property type="entry name" value="Tscrpt_reg_LuxR_C"/>
</dbReference>
<dbReference type="PRINTS" id="PR00038">
    <property type="entry name" value="HTHLUXR"/>
</dbReference>
<dbReference type="PROSITE" id="PS50043">
    <property type="entry name" value="HTH_LUXR_2"/>
    <property type="match status" value="1"/>
</dbReference>
<dbReference type="InterPro" id="IPR036388">
    <property type="entry name" value="WH-like_DNA-bd_sf"/>
</dbReference>
<evidence type="ECO:0000313" key="6">
    <source>
        <dbReference type="Proteomes" id="UP000095003"/>
    </source>
</evidence>
<dbReference type="InterPro" id="IPR016032">
    <property type="entry name" value="Sig_transdc_resp-reg_C-effctor"/>
</dbReference>
<keyword evidence="1" id="KW-0805">Transcription regulation</keyword>
<dbReference type="GO" id="GO:0004674">
    <property type="term" value="F:protein serine/threonine kinase activity"/>
    <property type="evidence" value="ECO:0007669"/>
    <property type="project" value="UniProtKB-EC"/>
</dbReference>
<keyword evidence="5" id="KW-0808">Transferase</keyword>